<evidence type="ECO:0000256" key="6">
    <source>
        <dbReference type="ARBA" id="ARBA00023136"/>
    </source>
</evidence>
<comment type="subcellular location">
    <subcellularLocation>
        <location evidence="1 7">Cell membrane</location>
        <topology evidence="1 7">Multi-pass membrane protein</topology>
    </subcellularLocation>
</comment>
<gene>
    <name evidence="9" type="ORF">ACFOLH_13895</name>
</gene>
<dbReference type="Proteomes" id="UP001595685">
    <property type="component" value="Unassembled WGS sequence"/>
</dbReference>
<feature type="transmembrane region" description="Helical" evidence="7">
    <location>
        <begin position="99"/>
        <end position="120"/>
    </location>
</feature>
<evidence type="ECO:0000256" key="1">
    <source>
        <dbReference type="ARBA" id="ARBA00004651"/>
    </source>
</evidence>
<evidence type="ECO:0000256" key="2">
    <source>
        <dbReference type="ARBA" id="ARBA00022448"/>
    </source>
</evidence>
<dbReference type="RefSeq" id="WP_340292352.1">
    <property type="nucleotide sequence ID" value="NZ_JBBEOI010000069.1"/>
</dbReference>
<feature type="transmembrane region" description="Helical" evidence="7">
    <location>
        <begin position="287"/>
        <end position="306"/>
    </location>
</feature>
<dbReference type="InterPro" id="IPR000515">
    <property type="entry name" value="MetI-like"/>
</dbReference>
<keyword evidence="4 7" id="KW-0812">Transmembrane</keyword>
<feature type="transmembrane region" description="Helical" evidence="7">
    <location>
        <begin position="132"/>
        <end position="153"/>
    </location>
</feature>
<dbReference type="InterPro" id="IPR051393">
    <property type="entry name" value="ABC_transporter_permease"/>
</dbReference>
<proteinExistence type="inferred from homology"/>
<evidence type="ECO:0000256" key="7">
    <source>
        <dbReference type="RuleBase" id="RU363032"/>
    </source>
</evidence>
<dbReference type="InterPro" id="IPR035906">
    <property type="entry name" value="MetI-like_sf"/>
</dbReference>
<dbReference type="PROSITE" id="PS50928">
    <property type="entry name" value="ABC_TM1"/>
    <property type="match status" value="1"/>
</dbReference>
<keyword evidence="6 7" id="KW-0472">Membrane</keyword>
<feature type="transmembrane region" description="Helical" evidence="7">
    <location>
        <begin position="36"/>
        <end position="65"/>
    </location>
</feature>
<protein>
    <submittedName>
        <fullName evidence="9">Carbohydrate ABC transporter permease</fullName>
    </submittedName>
</protein>
<keyword evidence="3" id="KW-1003">Cell membrane</keyword>
<dbReference type="PANTHER" id="PTHR30193:SF41">
    <property type="entry name" value="DIACETYLCHITOBIOSE UPTAKE SYSTEM PERMEASE PROTEIN NGCF"/>
    <property type="match status" value="1"/>
</dbReference>
<comment type="caution">
    <text evidence="9">The sequence shown here is derived from an EMBL/GenBank/DDBJ whole genome shotgun (WGS) entry which is preliminary data.</text>
</comment>
<evidence type="ECO:0000313" key="10">
    <source>
        <dbReference type="Proteomes" id="UP001595685"/>
    </source>
</evidence>
<keyword evidence="2 7" id="KW-0813">Transport</keyword>
<dbReference type="Gene3D" id="1.10.3720.10">
    <property type="entry name" value="MetI-like"/>
    <property type="match status" value="1"/>
</dbReference>
<dbReference type="Pfam" id="PF00528">
    <property type="entry name" value="BPD_transp_1"/>
    <property type="match status" value="1"/>
</dbReference>
<comment type="similarity">
    <text evidence="7">Belongs to the binding-protein-dependent transport system permease family.</text>
</comment>
<reference evidence="10" key="1">
    <citation type="journal article" date="2019" name="Int. J. Syst. Evol. Microbiol.">
        <title>The Global Catalogue of Microorganisms (GCM) 10K type strain sequencing project: providing services to taxonomists for standard genome sequencing and annotation.</title>
        <authorList>
            <consortium name="The Broad Institute Genomics Platform"/>
            <consortium name="The Broad Institute Genome Sequencing Center for Infectious Disease"/>
            <person name="Wu L."/>
            <person name="Ma J."/>
        </authorList>
    </citation>
    <scope>NUCLEOTIDE SEQUENCE [LARGE SCALE GENOMIC DNA]</scope>
    <source>
        <strain evidence="10">NCAIM B.02333</strain>
    </source>
</reference>
<feature type="transmembrane region" description="Helical" evidence="7">
    <location>
        <begin position="232"/>
        <end position="254"/>
    </location>
</feature>
<accession>A0ABV7WJT8</accession>
<feature type="domain" description="ABC transmembrane type-1" evidence="8">
    <location>
        <begin position="95"/>
        <end position="307"/>
    </location>
</feature>
<dbReference type="PANTHER" id="PTHR30193">
    <property type="entry name" value="ABC TRANSPORTER PERMEASE PROTEIN"/>
    <property type="match status" value="1"/>
</dbReference>
<keyword evidence="10" id="KW-1185">Reference proteome</keyword>
<dbReference type="CDD" id="cd06261">
    <property type="entry name" value="TM_PBP2"/>
    <property type="match status" value="1"/>
</dbReference>
<dbReference type="SUPFAM" id="SSF161098">
    <property type="entry name" value="MetI-like"/>
    <property type="match status" value="1"/>
</dbReference>
<evidence type="ECO:0000256" key="4">
    <source>
        <dbReference type="ARBA" id="ARBA00022692"/>
    </source>
</evidence>
<feature type="transmembrane region" description="Helical" evidence="7">
    <location>
        <begin position="180"/>
        <end position="203"/>
    </location>
</feature>
<sequence>MSVAVGATLLGPETTSTRRRGPRGTARGTARRAEAWAGAVLAGPAVGVFAVFMFVPLLLTVWFSLHEWGGFGPMTWVGGRNYVEITQDPTFWRAFGNTVLFTAVSVPLGIVTGLGAALLLNRALPARGLLRGLVYLPVVVSGVAAGVIFLRLFDPIRGILNQLAGTLGLPQVDWQSDATAALVSIVVVTTWQGVGFGMVVYLAGLQGIPREVYEAASVDGAGRWRTFASITWPLLAPTTFFLVVYSVILSFQAFDSVYVLTRGGPGNATTFLVQYAYDQGFNQLRQGYAAALGVIIYAVVLLLTVVQWRLGRRSAA</sequence>
<evidence type="ECO:0000259" key="8">
    <source>
        <dbReference type="PROSITE" id="PS50928"/>
    </source>
</evidence>
<name>A0ABV7WJT8_9MICO</name>
<evidence type="ECO:0000313" key="9">
    <source>
        <dbReference type="EMBL" id="MFC3689438.1"/>
    </source>
</evidence>
<evidence type="ECO:0000256" key="5">
    <source>
        <dbReference type="ARBA" id="ARBA00022989"/>
    </source>
</evidence>
<organism evidence="9 10">
    <name type="scientific">Aquipuribacter hungaricus</name>
    <dbReference type="NCBI Taxonomy" id="545624"/>
    <lineage>
        <taxon>Bacteria</taxon>
        <taxon>Bacillati</taxon>
        <taxon>Actinomycetota</taxon>
        <taxon>Actinomycetes</taxon>
        <taxon>Micrococcales</taxon>
        <taxon>Intrasporangiaceae</taxon>
        <taxon>Aquipuribacter</taxon>
    </lineage>
</organism>
<keyword evidence="5 7" id="KW-1133">Transmembrane helix</keyword>
<evidence type="ECO:0000256" key="3">
    <source>
        <dbReference type="ARBA" id="ARBA00022475"/>
    </source>
</evidence>
<dbReference type="EMBL" id="JBHRWW010000010">
    <property type="protein sequence ID" value="MFC3689438.1"/>
    <property type="molecule type" value="Genomic_DNA"/>
</dbReference>